<protein>
    <submittedName>
        <fullName evidence="1">Uncharacterized protein</fullName>
    </submittedName>
</protein>
<evidence type="ECO:0000313" key="1">
    <source>
        <dbReference type="EMBL" id="VEN59138.1"/>
    </source>
</evidence>
<gene>
    <name evidence="1" type="ORF">CALMAC_LOCUS17278</name>
</gene>
<keyword evidence="2" id="KW-1185">Reference proteome</keyword>
<name>A0A653DIF8_CALMS</name>
<reference evidence="1 2" key="1">
    <citation type="submission" date="2019-01" db="EMBL/GenBank/DDBJ databases">
        <authorList>
            <person name="Sayadi A."/>
        </authorList>
    </citation>
    <scope>NUCLEOTIDE SEQUENCE [LARGE SCALE GENOMIC DNA]</scope>
</reference>
<accession>A0A653DIF8</accession>
<proteinExistence type="predicted"/>
<dbReference type="EMBL" id="CAACVG010011918">
    <property type="protein sequence ID" value="VEN59138.1"/>
    <property type="molecule type" value="Genomic_DNA"/>
</dbReference>
<evidence type="ECO:0000313" key="2">
    <source>
        <dbReference type="Proteomes" id="UP000410492"/>
    </source>
</evidence>
<dbReference type="Proteomes" id="UP000410492">
    <property type="component" value="Unassembled WGS sequence"/>
</dbReference>
<dbReference type="AlphaFoldDB" id="A0A653DIF8"/>
<sequence length="71" mass="8091">MSAISDITSEIEVRKESILSQCSRYKEEVKQKYEVAPTDRFGLVKITVLFYSLGSSLPRPFFITANDNSQQ</sequence>
<organism evidence="1 2">
    <name type="scientific">Callosobruchus maculatus</name>
    <name type="common">Southern cowpea weevil</name>
    <name type="synonym">Pulse bruchid</name>
    <dbReference type="NCBI Taxonomy" id="64391"/>
    <lineage>
        <taxon>Eukaryota</taxon>
        <taxon>Metazoa</taxon>
        <taxon>Ecdysozoa</taxon>
        <taxon>Arthropoda</taxon>
        <taxon>Hexapoda</taxon>
        <taxon>Insecta</taxon>
        <taxon>Pterygota</taxon>
        <taxon>Neoptera</taxon>
        <taxon>Endopterygota</taxon>
        <taxon>Coleoptera</taxon>
        <taxon>Polyphaga</taxon>
        <taxon>Cucujiformia</taxon>
        <taxon>Chrysomeloidea</taxon>
        <taxon>Chrysomelidae</taxon>
        <taxon>Bruchinae</taxon>
        <taxon>Bruchini</taxon>
        <taxon>Callosobruchus</taxon>
    </lineage>
</organism>